<dbReference type="InterPro" id="IPR027417">
    <property type="entry name" value="P-loop_NTPase"/>
</dbReference>
<dbReference type="InterPro" id="IPR015943">
    <property type="entry name" value="WD40/YVTN_repeat-like_dom_sf"/>
</dbReference>
<evidence type="ECO:0000313" key="6">
    <source>
        <dbReference type="EMBL" id="KKA23227.1"/>
    </source>
</evidence>
<dbReference type="SMART" id="SM00320">
    <property type="entry name" value="WD40"/>
    <property type="match status" value="5"/>
</dbReference>
<dbReference type="Gene3D" id="2.130.10.10">
    <property type="entry name" value="YVTN repeat-like/Quinoprotein amine dehydrogenase"/>
    <property type="match status" value="3"/>
</dbReference>
<dbReference type="InterPro" id="IPR036322">
    <property type="entry name" value="WD40_repeat_dom_sf"/>
</dbReference>
<evidence type="ECO:0000256" key="1">
    <source>
        <dbReference type="ARBA" id="ARBA00022737"/>
    </source>
</evidence>
<evidence type="ECO:0000256" key="2">
    <source>
        <dbReference type="PROSITE-ProRule" id="PRU00221"/>
    </source>
</evidence>
<dbReference type="Gene3D" id="3.40.50.1820">
    <property type="entry name" value="alpha/beta hydrolase"/>
    <property type="match status" value="1"/>
</dbReference>
<comment type="caution">
    <text evidence="6">The sequence shown here is derived from an EMBL/GenBank/DDBJ whole genome shotgun (WGS) entry which is preliminary data.</text>
</comment>
<dbReference type="InterPro" id="IPR054471">
    <property type="entry name" value="GPIID_WHD"/>
</dbReference>
<evidence type="ECO:0000259" key="5">
    <source>
        <dbReference type="Pfam" id="PF24883"/>
    </source>
</evidence>
<organism evidence="6 7">
    <name type="scientific">Rasamsonia emersonii (strain ATCC 16479 / CBS 393.64 / IMI 116815)</name>
    <dbReference type="NCBI Taxonomy" id="1408163"/>
    <lineage>
        <taxon>Eukaryota</taxon>
        <taxon>Fungi</taxon>
        <taxon>Dikarya</taxon>
        <taxon>Ascomycota</taxon>
        <taxon>Pezizomycotina</taxon>
        <taxon>Eurotiomycetes</taxon>
        <taxon>Eurotiomycetidae</taxon>
        <taxon>Eurotiales</taxon>
        <taxon>Trichocomaceae</taxon>
        <taxon>Rasamsonia</taxon>
    </lineage>
</organism>
<feature type="compositionally biased region" description="Basic residues" evidence="3">
    <location>
        <begin position="1"/>
        <end position="14"/>
    </location>
</feature>
<sequence>MFKRFRSSRSHKHATQAEGKGPAALVNDDGRAPALGGRSHSRSRGLFPGSHASSRRPSPSPQPKATTLGLHVIHRPAAAAPVDIIFVHGLGGDSRKTWSRNHDPNFFWPELWLPLDPDIGKCRILTFGYNASFGVGASRSTNNITDFAKELLYEMGFGRDDRGEDLGIGKAPIVFVAHSMGGLVVKKAYLQGQNDQRYQSIVHAISGIVFLATPHRGTDLATILNRVLMATFQSPKSFIDDLKRSSPILEEVNDQFRHVAPRLSIVSFYETLATRVGLTNLMILTKDTATLGYPQEVSRNLNANHHDVCKYSGPDDPNYIAVLNMMKSLVAQFRLKRVDIVNELTPDDATAVEELLAMPFDPEEDFNFFRHRWTPGTCGWILQEPIMQDWLDESRRSHIVWFSAPPASGKSILSSYIIHHLRELGVSCQYFFFRFGDQRKRSTSSLLRSIASQLAKANPDFRRSLIDLWKAGLRLEKADVTLIWQKLYESVLFKMQLSHPLYWVIDALDESESPKPLLGLFRCLEGSSPTVRLLLTSRKTEVLTRAFDQLSRVVAVNSIEKGILNNSSNDIRAFVEQEITEMRGSEKLKRKVAQKIMNRADGNFLWVRLVLEEILHCHTEEAIEETLDAIPSNMNRFYERMELAILNSGRKSDQLLAKEFLLWTICARRALTIKELAQALKPKFPEFLDLRRTIHEVCGQFVVVDQTGQIGMVHQTARDYLIKISKSEVSIDPIKAHKRLFMSAISALLDPGLRMKVTQGQSALRTTEPFLLYAATSWAYHLQHTDATSNSVFDMLLQFFRGPSVLVWIHLLALVHQLETLVKAARALSSFVNANRKMNVTKNPMLHRLSDLEFLDQWIIDLVKVVGKFSRHLLSNPEALYKLVPPFCPEKSILHRQFHEVGSAEVFVSGISNEDWHDNLVRITLPNGDQGWKIECAGQYVAVLGSSGTVYIWRSDNFSDACTLCHHEAVTAMCFNKGGSKLITYGLRSTKLWSIPSGQLLSCTSNPVGSRAMTITFSENDKKVLIGSNDRVIRYLLVDDFDAGWYVLNPNLLRETAQIEGAFVNSPVCIAFNGDASQVGVSYRGYPLSVWALNEARCIGRCRRVKGPRIDGVNASSGWFAVDRFTWNPISGHIIGLYKDGNIFKWHPVTDETQEVQSVADEIAASSDGKLFVTSSSNGTVRVWNFAYFSVIYQLSSSDLVTELAFSPDCRRFYDLRGRSVNAWESNSLIRFSESDEAFSDTSSEDQTLHSVSQASEAYLTQYEAVSVLAIAPSSSLYCVGNEEGTVDLFDARAGKVTELASFMNMLSVSHLVWSEDAKNIACADLGGDIIVKRLVSEAGTLRSSTKIESMPSPKIALEGRSIHQLLFSQDARLLLIITDDHGYVWAIYEGVLRVSTSLKNGASRRWLPHPLQKHLFLGFGAHDVKVYQWRDFVEQPSLRYQVDGLDRSRLSAEGNSVPDLATLSINRTSENGSASLVNRAMATQDGRHVLIQIKDGGSGKGQLTKRLLILDNSTPDSATAEKSTGLLTFRQIPPDIVARVEIPLGILAGSRLVFLDQDLFGIFTEIVRELSTISPIPQVGERMHIHGTSTTLLEGSGLAKLMAASHTKTTLSIDRSIEIGILAGQISLVNLKNAIIGAALGDLNSDSDCQCLMP</sequence>
<feature type="domain" description="GPI inositol-deacylase winged helix" evidence="4">
    <location>
        <begin position="654"/>
        <end position="724"/>
    </location>
</feature>
<feature type="domain" description="Nephrocystin 3-like N-terminal" evidence="5">
    <location>
        <begin position="376"/>
        <end position="538"/>
    </location>
</feature>
<protein>
    <submittedName>
        <fullName evidence="6">Uncharacterized protein</fullName>
    </submittedName>
</protein>
<proteinExistence type="predicted"/>
<keyword evidence="2" id="KW-0853">WD repeat</keyword>
<dbReference type="GeneID" id="25315071"/>
<dbReference type="PROSITE" id="PS50082">
    <property type="entry name" value="WD_REPEATS_2"/>
    <property type="match status" value="1"/>
</dbReference>
<dbReference type="Pfam" id="PF22939">
    <property type="entry name" value="WHD_GPIID"/>
    <property type="match status" value="1"/>
</dbReference>
<evidence type="ECO:0000259" key="4">
    <source>
        <dbReference type="Pfam" id="PF22939"/>
    </source>
</evidence>
<dbReference type="Pfam" id="PF24883">
    <property type="entry name" value="NPHP3_N"/>
    <property type="match status" value="1"/>
</dbReference>
<dbReference type="Pfam" id="PF00400">
    <property type="entry name" value="WD40"/>
    <property type="match status" value="1"/>
</dbReference>
<keyword evidence="1" id="KW-0677">Repeat</keyword>
<evidence type="ECO:0000256" key="3">
    <source>
        <dbReference type="SAM" id="MobiDB-lite"/>
    </source>
</evidence>
<dbReference type="Proteomes" id="UP000053958">
    <property type="component" value="Unassembled WGS sequence"/>
</dbReference>
<keyword evidence="7" id="KW-1185">Reference proteome</keyword>
<reference evidence="6 7" key="1">
    <citation type="submission" date="2015-04" db="EMBL/GenBank/DDBJ databases">
        <authorList>
            <person name="Heijne W.H."/>
            <person name="Fedorova N.D."/>
            <person name="Nierman W.C."/>
            <person name="Vollebregt A.W."/>
            <person name="Zhao Z."/>
            <person name="Wu L."/>
            <person name="Kumar M."/>
            <person name="Stam H."/>
            <person name="van den Berg M.A."/>
            <person name="Pel H.J."/>
        </authorList>
    </citation>
    <scope>NUCLEOTIDE SEQUENCE [LARGE SCALE GENOMIC DNA]</scope>
    <source>
        <strain evidence="6 7">CBS 393.64</strain>
    </source>
</reference>
<name>A0A0F4YY67_RASE3</name>
<dbReference type="SUPFAM" id="SSF53474">
    <property type="entry name" value="alpha/beta-Hydrolases"/>
    <property type="match status" value="1"/>
</dbReference>
<dbReference type="SUPFAM" id="SSF50978">
    <property type="entry name" value="WD40 repeat-like"/>
    <property type="match status" value="2"/>
</dbReference>
<feature type="repeat" description="WD" evidence="2">
    <location>
        <begin position="1163"/>
        <end position="1185"/>
    </location>
</feature>
<dbReference type="PANTHER" id="PTHR10039:SF16">
    <property type="entry name" value="GPI INOSITOL-DEACYLASE"/>
    <property type="match status" value="1"/>
</dbReference>
<dbReference type="Gene3D" id="3.40.50.300">
    <property type="entry name" value="P-loop containing nucleotide triphosphate hydrolases"/>
    <property type="match status" value="1"/>
</dbReference>
<dbReference type="InterPro" id="IPR001680">
    <property type="entry name" value="WD40_rpt"/>
</dbReference>
<evidence type="ECO:0000313" key="7">
    <source>
        <dbReference type="Proteomes" id="UP000053958"/>
    </source>
</evidence>
<dbReference type="EMBL" id="LASV01000107">
    <property type="protein sequence ID" value="KKA23227.1"/>
    <property type="molecule type" value="Genomic_DNA"/>
</dbReference>
<dbReference type="RefSeq" id="XP_013329839.1">
    <property type="nucleotide sequence ID" value="XM_013474385.1"/>
</dbReference>
<dbReference type="OrthoDB" id="194358at2759"/>
<dbReference type="InterPro" id="IPR056884">
    <property type="entry name" value="NPHP3-like_N"/>
</dbReference>
<dbReference type="PANTHER" id="PTHR10039">
    <property type="entry name" value="AMELOGENIN"/>
    <property type="match status" value="1"/>
</dbReference>
<gene>
    <name evidence="6" type="ORF">T310_2720</name>
</gene>
<dbReference type="SUPFAM" id="SSF52540">
    <property type="entry name" value="P-loop containing nucleoside triphosphate hydrolases"/>
    <property type="match status" value="1"/>
</dbReference>
<dbReference type="InterPro" id="IPR029058">
    <property type="entry name" value="AB_hydrolase_fold"/>
</dbReference>
<feature type="compositionally biased region" description="Low complexity" evidence="3">
    <location>
        <begin position="48"/>
        <end position="57"/>
    </location>
</feature>
<accession>A0A0F4YY67</accession>
<feature type="region of interest" description="Disordered" evidence="3">
    <location>
        <begin position="1"/>
        <end position="66"/>
    </location>
</feature>